<keyword evidence="2" id="KW-1185">Reference proteome</keyword>
<sequence>MELPEPFRAELTGGHEVFGFAVPGEAHDGLWQRLRELYPVTGWWPFLSSESPAQLARWPDRPVPVPDPDALVAELVEVQRVEEQAPADQWYIWWD</sequence>
<evidence type="ECO:0000313" key="2">
    <source>
        <dbReference type="Proteomes" id="UP001501444"/>
    </source>
</evidence>
<reference evidence="1 2" key="1">
    <citation type="journal article" date="2019" name="Int. J. Syst. Evol. Microbiol.">
        <title>The Global Catalogue of Microorganisms (GCM) 10K type strain sequencing project: providing services to taxonomists for standard genome sequencing and annotation.</title>
        <authorList>
            <consortium name="The Broad Institute Genomics Platform"/>
            <consortium name="The Broad Institute Genome Sequencing Center for Infectious Disease"/>
            <person name="Wu L."/>
            <person name="Ma J."/>
        </authorList>
    </citation>
    <scope>NUCLEOTIDE SEQUENCE [LARGE SCALE GENOMIC DNA]</scope>
    <source>
        <strain evidence="1 2">JCM 3272</strain>
    </source>
</reference>
<dbReference type="RefSeq" id="WP_344613662.1">
    <property type="nucleotide sequence ID" value="NZ_BAAARV010000027.1"/>
</dbReference>
<dbReference type="Proteomes" id="UP001501444">
    <property type="component" value="Unassembled WGS sequence"/>
</dbReference>
<accession>A0ABN3GEA8</accession>
<evidence type="ECO:0008006" key="3">
    <source>
        <dbReference type="Google" id="ProtNLM"/>
    </source>
</evidence>
<comment type="caution">
    <text evidence="1">The sequence shown here is derived from an EMBL/GenBank/DDBJ whole genome shotgun (WGS) entry which is preliminary data.</text>
</comment>
<protein>
    <recommendedName>
        <fullName evidence="3">DUF4253 domain-containing protein</fullName>
    </recommendedName>
</protein>
<proteinExistence type="predicted"/>
<gene>
    <name evidence="1" type="ORF">GCM10010170_037090</name>
</gene>
<name>A0ABN3GEA8_9ACTN</name>
<dbReference type="EMBL" id="BAAARV010000027">
    <property type="protein sequence ID" value="GAA2348556.1"/>
    <property type="molecule type" value="Genomic_DNA"/>
</dbReference>
<evidence type="ECO:0000313" key="1">
    <source>
        <dbReference type="EMBL" id="GAA2348556.1"/>
    </source>
</evidence>
<organism evidence="1 2">
    <name type="scientific">Dactylosporangium salmoneum</name>
    <dbReference type="NCBI Taxonomy" id="53361"/>
    <lineage>
        <taxon>Bacteria</taxon>
        <taxon>Bacillati</taxon>
        <taxon>Actinomycetota</taxon>
        <taxon>Actinomycetes</taxon>
        <taxon>Micromonosporales</taxon>
        <taxon>Micromonosporaceae</taxon>
        <taxon>Dactylosporangium</taxon>
    </lineage>
</organism>